<evidence type="ECO:0000313" key="2">
    <source>
        <dbReference type="EMBL" id="GCE02189.1"/>
    </source>
</evidence>
<organism evidence="2 3">
    <name type="scientific">Embleya hyalina</name>
    <dbReference type="NCBI Taxonomy" id="516124"/>
    <lineage>
        <taxon>Bacteria</taxon>
        <taxon>Bacillati</taxon>
        <taxon>Actinomycetota</taxon>
        <taxon>Actinomycetes</taxon>
        <taxon>Kitasatosporales</taxon>
        <taxon>Streptomycetaceae</taxon>
        <taxon>Embleya</taxon>
    </lineage>
</organism>
<protein>
    <submittedName>
        <fullName evidence="2">Uncharacterized protein</fullName>
    </submittedName>
</protein>
<dbReference type="Proteomes" id="UP000286931">
    <property type="component" value="Unassembled WGS sequence"/>
</dbReference>
<dbReference type="AlphaFoldDB" id="A0A401Z5T5"/>
<proteinExistence type="predicted"/>
<accession>A0A401Z5T5</accession>
<feature type="region of interest" description="Disordered" evidence="1">
    <location>
        <begin position="226"/>
        <end position="255"/>
    </location>
</feature>
<evidence type="ECO:0000313" key="3">
    <source>
        <dbReference type="Proteomes" id="UP000286931"/>
    </source>
</evidence>
<sequence>MSVLAALLDRSLDRMADAAADVRRFDREAIREAADVWDNNLFPLFWAASTSNAGRRERRATTVLEWMADFGERRRAWMTEQAAIAGYDLEPLLPPAGPHMPGRDYRGHVMAPQCRLTRHNVDELVPDYDLAAASVRHLRVERAGTRLTAHVRLVADRRFAVDEPAPPALLDVWLDDVTDIAFDLADTRAVTLHTGPREVGISLGPGGRLRAAGGEYRLDDRSWHLSTGGRRADATTPARTSRSNPPRPPGADLDPDAHAAATLLHHAMLELRSVRYAAHADDVPVPKLCEAFSGAGEAILAAGSQRGAHRREAAFRDVIRAWADQGDPDITRWIATVLKQRAGRPDIIAPRPAQRTTPDLHDGPPMSRTPSQAVLVMAAWTATHTDYGTERPAAAQLHLALPPRNDDTSSAPWRLRTVDCADPDTFRLRTDAFHGPGRLVRVGKPTTARGLDLHQGALHVTTGAGRSTSVI</sequence>
<gene>
    <name evidence="2" type="ORF">EHYA_09966</name>
</gene>
<dbReference type="EMBL" id="BIFH01000059">
    <property type="protein sequence ID" value="GCE02189.1"/>
    <property type="molecule type" value="Genomic_DNA"/>
</dbReference>
<name>A0A401Z5T5_9ACTN</name>
<reference evidence="2 3" key="1">
    <citation type="submission" date="2018-12" db="EMBL/GenBank/DDBJ databases">
        <title>Draft genome sequence of Embleya hyalina NBRC 13850T.</title>
        <authorList>
            <person name="Komaki H."/>
            <person name="Hosoyama A."/>
            <person name="Kimura A."/>
            <person name="Ichikawa N."/>
            <person name="Tamura T."/>
        </authorList>
    </citation>
    <scope>NUCLEOTIDE SEQUENCE [LARGE SCALE GENOMIC DNA]</scope>
    <source>
        <strain evidence="2 3">NBRC 13850</strain>
    </source>
</reference>
<evidence type="ECO:0000256" key="1">
    <source>
        <dbReference type="SAM" id="MobiDB-lite"/>
    </source>
</evidence>
<comment type="caution">
    <text evidence="2">The sequence shown here is derived from an EMBL/GenBank/DDBJ whole genome shotgun (WGS) entry which is preliminary data.</text>
</comment>
<keyword evidence="3" id="KW-1185">Reference proteome</keyword>